<evidence type="ECO:0000313" key="2">
    <source>
        <dbReference type="Proteomes" id="UP001642464"/>
    </source>
</evidence>
<organism evidence="1 2">
    <name type="scientific">Durusdinium trenchii</name>
    <dbReference type="NCBI Taxonomy" id="1381693"/>
    <lineage>
        <taxon>Eukaryota</taxon>
        <taxon>Sar</taxon>
        <taxon>Alveolata</taxon>
        <taxon>Dinophyceae</taxon>
        <taxon>Suessiales</taxon>
        <taxon>Symbiodiniaceae</taxon>
        <taxon>Durusdinium</taxon>
    </lineage>
</organism>
<dbReference type="Proteomes" id="UP001642464">
    <property type="component" value="Unassembled WGS sequence"/>
</dbReference>
<name>A0ABP0I367_9DINO</name>
<dbReference type="EMBL" id="CAXAMM010002514">
    <property type="protein sequence ID" value="CAK8996426.1"/>
    <property type="molecule type" value="Genomic_DNA"/>
</dbReference>
<sequence>MKVNGAAVDLEAEDESWSLVNQGIKTEEAVGESPLKVPKVYHQESLGPYLRKGLAATAVKLEEQEVDKSWLVPNFEQKGAEGLATAHKDVVAAYDVVRNRHLTSPDPTAASEQLDHKSGSFEVQGMGNPFALFDPEAQEAFFRSPGGIPDSFRLLLRRSFARGDHFREMRLEVASKVDSVLSSRCCLGSAPQRFESEARPLACVAVMPARFLQERCSKKEGQQMQNNMSWISSKALLLVGDLADAMNEGLHLMGCLDQARLDSEKLYSQVQEFQRILEALFGANGAAWSASRCRGLLISHVYECLEQPRVLDMPRSRRVIGGVCFATDSADLQWVKSEVGSWIAAVLSGLKAEFPSWETSQNFAAFNVEQEFAKAVDWSKMIKCVKRLSRQFKVDEDEAVTQFKTAWPLAVRFRQAAVDQRTGHSWKMAIESLESRHRRGSAAGFKDLRALRLLVARWQSLTFSTCGVEHLFSQSERLFPARRSKLCVSKRRSELALIFGQMPMDALAVRAAEVWKEVYPASPQRLLVRSDKGLKPGPRKDHVSWASIHQKRRRAVGRILRKHAPNGSVQFEANTHGAKAEIQLQEHQLAAKTLEAKTSGHLLEKDLKDPSIKRSLKLVRRTLSKQKAVSNAPKTIKLKAPSRPEATPLAHGPLRGAALKRARPPCARFYVDASANRLDRRLLVVGLEETQDVLQSDLVICATGSKASTRAQIACWLTGP</sequence>
<keyword evidence="2" id="KW-1185">Reference proteome</keyword>
<protein>
    <submittedName>
        <fullName evidence="1">DNA (Cytosine-5-)-methyltransferase</fullName>
    </submittedName>
</protein>
<accession>A0ABP0I367</accession>
<evidence type="ECO:0000313" key="1">
    <source>
        <dbReference type="EMBL" id="CAK8996426.1"/>
    </source>
</evidence>
<gene>
    <name evidence="1" type="ORF">SCF082_LOCUS4784</name>
</gene>
<proteinExistence type="predicted"/>
<reference evidence="1 2" key="1">
    <citation type="submission" date="2024-02" db="EMBL/GenBank/DDBJ databases">
        <authorList>
            <person name="Chen Y."/>
            <person name="Shah S."/>
            <person name="Dougan E. K."/>
            <person name="Thang M."/>
            <person name="Chan C."/>
        </authorList>
    </citation>
    <scope>NUCLEOTIDE SEQUENCE [LARGE SCALE GENOMIC DNA]</scope>
</reference>
<comment type="caution">
    <text evidence="1">The sequence shown here is derived from an EMBL/GenBank/DDBJ whole genome shotgun (WGS) entry which is preliminary data.</text>
</comment>